<protein>
    <submittedName>
        <fullName evidence="2">Uncharacterized protein</fullName>
    </submittedName>
</protein>
<gene>
    <name evidence="2" type="ORF">RRG08_016242</name>
</gene>
<dbReference type="Proteomes" id="UP001283361">
    <property type="component" value="Unassembled WGS sequence"/>
</dbReference>
<name>A0AAE0ZJ19_9GAST</name>
<feature type="region of interest" description="Disordered" evidence="1">
    <location>
        <begin position="1"/>
        <end position="40"/>
    </location>
</feature>
<accession>A0AAE0ZJ19</accession>
<proteinExistence type="predicted"/>
<feature type="compositionally biased region" description="Acidic residues" evidence="1">
    <location>
        <begin position="19"/>
        <end position="31"/>
    </location>
</feature>
<dbReference type="EMBL" id="JAWDGP010003860">
    <property type="protein sequence ID" value="KAK3770240.1"/>
    <property type="molecule type" value="Genomic_DNA"/>
</dbReference>
<organism evidence="2 3">
    <name type="scientific">Elysia crispata</name>
    <name type="common">lettuce slug</name>
    <dbReference type="NCBI Taxonomy" id="231223"/>
    <lineage>
        <taxon>Eukaryota</taxon>
        <taxon>Metazoa</taxon>
        <taxon>Spiralia</taxon>
        <taxon>Lophotrochozoa</taxon>
        <taxon>Mollusca</taxon>
        <taxon>Gastropoda</taxon>
        <taxon>Heterobranchia</taxon>
        <taxon>Euthyneura</taxon>
        <taxon>Panpulmonata</taxon>
        <taxon>Sacoglossa</taxon>
        <taxon>Placobranchoidea</taxon>
        <taxon>Plakobranchidae</taxon>
        <taxon>Elysia</taxon>
    </lineage>
</organism>
<dbReference type="AlphaFoldDB" id="A0AAE0ZJ19"/>
<evidence type="ECO:0000313" key="2">
    <source>
        <dbReference type="EMBL" id="KAK3770240.1"/>
    </source>
</evidence>
<evidence type="ECO:0000313" key="3">
    <source>
        <dbReference type="Proteomes" id="UP001283361"/>
    </source>
</evidence>
<evidence type="ECO:0000256" key="1">
    <source>
        <dbReference type="SAM" id="MobiDB-lite"/>
    </source>
</evidence>
<sequence>MHLEQHSRLYRNQQTGGIYDDDVDDDDDDSDDLKVEGQGRESICSISAQTGGRLRPSDEIKHWTLSHCPVSLTTNYRQLWASDQPTSHALHHTVMRSPYSWGGHSVPDTDLSMLLHNPSGDLTGTRLRLFSKKKTASNYGVRSTGRSQHCKNYSQIKMNPLHL</sequence>
<keyword evidence="3" id="KW-1185">Reference proteome</keyword>
<comment type="caution">
    <text evidence="2">The sequence shown here is derived from an EMBL/GenBank/DDBJ whole genome shotgun (WGS) entry which is preliminary data.</text>
</comment>
<reference evidence="2" key="1">
    <citation type="journal article" date="2023" name="G3 (Bethesda)">
        <title>A reference genome for the long-term kleptoplast-retaining sea slug Elysia crispata morphotype clarki.</title>
        <authorList>
            <person name="Eastman K.E."/>
            <person name="Pendleton A.L."/>
            <person name="Shaikh M.A."/>
            <person name="Suttiyut T."/>
            <person name="Ogas R."/>
            <person name="Tomko P."/>
            <person name="Gavelis G."/>
            <person name="Widhalm J.R."/>
            <person name="Wisecaver J.H."/>
        </authorList>
    </citation>
    <scope>NUCLEOTIDE SEQUENCE</scope>
    <source>
        <strain evidence="2">ECLA1</strain>
    </source>
</reference>